<dbReference type="PANTHER" id="PTHR33321:SF12">
    <property type="entry name" value="PLANT BASIC SECRETORY PROTEIN (BSP) FAMILY PROTEIN"/>
    <property type="match status" value="1"/>
</dbReference>
<evidence type="ECO:0000313" key="1">
    <source>
        <dbReference type="EMBL" id="GAA0154937.1"/>
    </source>
</evidence>
<protein>
    <submittedName>
        <fullName evidence="1">Uncharacterized protein</fullName>
    </submittedName>
</protein>
<evidence type="ECO:0000313" key="2">
    <source>
        <dbReference type="Proteomes" id="UP001454036"/>
    </source>
</evidence>
<comment type="caution">
    <text evidence="1">The sequence shown here is derived from an EMBL/GenBank/DDBJ whole genome shotgun (WGS) entry which is preliminary data.</text>
</comment>
<sequence>MENLKANELKGIIKGLILHEMTHVWQWYGDEAAKYPPAWFFEGIANYVLMSTGYQIYWWAKPGTGSCTMHKYR</sequence>
<dbReference type="Proteomes" id="UP001454036">
    <property type="component" value="Unassembled WGS sequence"/>
</dbReference>
<keyword evidence="2" id="KW-1185">Reference proteome</keyword>
<dbReference type="AlphaFoldDB" id="A0AAV3PVI4"/>
<name>A0AAV3PVI4_LITER</name>
<reference evidence="1 2" key="1">
    <citation type="submission" date="2024-01" db="EMBL/GenBank/DDBJ databases">
        <title>The complete chloroplast genome sequence of Lithospermum erythrorhizon: insights into the phylogenetic relationship among Boraginaceae species and the maternal lineages of purple gromwells.</title>
        <authorList>
            <person name="Okada T."/>
            <person name="Watanabe K."/>
        </authorList>
    </citation>
    <scope>NUCLEOTIDE SEQUENCE [LARGE SCALE GENOMIC DNA]</scope>
</reference>
<organism evidence="1 2">
    <name type="scientific">Lithospermum erythrorhizon</name>
    <name type="common">Purple gromwell</name>
    <name type="synonym">Lithospermum officinale var. erythrorhizon</name>
    <dbReference type="NCBI Taxonomy" id="34254"/>
    <lineage>
        <taxon>Eukaryota</taxon>
        <taxon>Viridiplantae</taxon>
        <taxon>Streptophyta</taxon>
        <taxon>Embryophyta</taxon>
        <taxon>Tracheophyta</taxon>
        <taxon>Spermatophyta</taxon>
        <taxon>Magnoliopsida</taxon>
        <taxon>eudicotyledons</taxon>
        <taxon>Gunneridae</taxon>
        <taxon>Pentapetalae</taxon>
        <taxon>asterids</taxon>
        <taxon>lamiids</taxon>
        <taxon>Boraginales</taxon>
        <taxon>Boraginaceae</taxon>
        <taxon>Boraginoideae</taxon>
        <taxon>Lithospermeae</taxon>
        <taxon>Lithospermum</taxon>
    </lineage>
</organism>
<gene>
    <name evidence="1" type="ORF">LIER_12779</name>
</gene>
<dbReference type="PANTHER" id="PTHR33321">
    <property type="match status" value="1"/>
</dbReference>
<proteinExistence type="predicted"/>
<accession>A0AAV3PVI4</accession>
<dbReference type="EMBL" id="BAABME010002506">
    <property type="protein sequence ID" value="GAA0154937.1"/>
    <property type="molecule type" value="Genomic_DNA"/>
</dbReference>
<dbReference type="InterPro" id="IPR007541">
    <property type="entry name" value="Uncharacterised_BSP"/>
</dbReference>
<dbReference type="Pfam" id="PF04450">
    <property type="entry name" value="BSP"/>
    <property type="match status" value="1"/>
</dbReference>